<dbReference type="RefSeq" id="WP_271175625.1">
    <property type="nucleotide sequence ID" value="NZ_BAAAJO010000001.1"/>
</dbReference>
<dbReference type="PROSITE" id="PS51257">
    <property type="entry name" value="PROKAR_LIPOPROTEIN"/>
    <property type="match status" value="1"/>
</dbReference>
<evidence type="ECO:0000313" key="2">
    <source>
        <dbReference type="EMBL" id="GLJ74951.1"/>
    </source>
</evidence>
<keyword evidence="3" id="KW-1185">Reference proteome</keyword>
<feature type="signal peptide" evidence="1">
    <location>
        <begin position="1"/>
        <end position="27"/>
    </location>
</feature>
<organism evidence="2 3">
    <name type="scientific">Leifsonia poae</name>
    <dbReference type="NCBI Taxonomy" id="110933"/>
    <lineage>
        <taxon>Bacteria</taxon>
        <taxon>Bacillati</taxon>
        <taxon>Actinomycetota</taxon>
        <taxon>Actinomycetes</taxon>
        <taxon>Micrococcales</taxon>
        <taxon>Microbacteriaceae</taxon>
        <taxon>Leifsonia</taxon>
    </lineage>
</organism>
<keyword evidence="1" id="KW-0732">Signal</keyword>
<evidence type="ECO:0008006" key="4">
    <source>
        <dbReference type="Google" id="ProtNLM"/>
    </source>
</evidence>
<protein>
    <recommendedName>
        <fullName evidence="4">Lipoprotein</fullName>
    </recommendedName>
</protein>
<dbReference type="EMBL" id="BSEN01000001">
    <property type="protein sequence ID" value="GLJ74951.1"/>
    <property type="molecule type" value="Genomic_DNA"/>
</dbReference>
<feature type="chain" id="PRO_5040990093" description="Lipoprotein" evidence="1">
    <location>
        <begin position="28"/>
        <end position="163"/>
    </location>
</feature>
<reference evidence="2" key="1">
    <citation type="journal article" date="2014" name="Int. J. Syst. Evol. Microbiol.">
        <title>Complete genome sequence of Corynebacterium casei LMG S-19264T (=DSM 44701T), isolated from a smear-ripened cheese.</title>
        <authorList>
            <consortium name="US DOE Joint Genome Institute (JGI-PGF)"/>
            <person name="Walter F."/>
            <person name="Albersmeier A."/>
            <person name="Kalinowski J."/>
            <person name="Ruckert C."/>
        </authorList>
    </citation>
    <scope>NUCLEOTIDE SEQUENCE</scope>
    <source>
        <strain evidence="2">VKM Ac-1401</strain>
    </source>
</reference>
<reference evidence="2" key="2">
    <citation type="submission" date="2023-01" db="EMBL/GenBank/DDBJ databases">
        <authorList>
            <person name="Sun Q."/>
            <person name="Evtushenko L."/>
        </authorList>
    </citation>
    <scope>NUCLEOTIDE SEQUENCE</scope>
    <source>
        <strain evidence="2">VKM Ac-1401</strain>
    </source>
</reference>
<dbReference type="AlphaFoldDB" id="A0A9W6H7F2"/>
<comment type="caution">
    <text evidence="2">The sequence shown here is derived from an EMBL/GenBank/DDBJ whole genome shotgun (WGS) entry which is preliminary data.</text>
</comment>
<name>A0A9W6H7F2_9MICO</name>
<gene>
    <name evidence="2" type="ORF">GCM10017584_05240</name>
</gene>
<evidence type="ECO:0000256" key="1">
    <source>
        <dbReference type="SAM" id="SignalP"/>
    </source>
</evidence>
<evidence type="ECO:0000313" key="3">
    <source>
        <dbReference type="Proteomes" id="UP001142372"/>
    </source>
</evidence>
<proteinExistence type="predicted"/>
<sequence length="163" mass="16144">MTTNATRFSIAAAVLATVVTLTGCSAAAPKASSTPTPSASASASASASISAPASQTHAEACAVVTNGFTSVAKLQGEAASVMNDPSKAAALLKKVDVAVQSIDQKVGNVDVKKVTSSAATAIHDYAAYIDKAISDPTSIDVTAVKSKAEALAAKFQAVQAECA</sequence>
<accession>A0A9W6H7F2</accession>
<dbReference type="Proteomes" id="UP001142372">
    <property type="component" value="Unassembled WGS sequence"/>
</dbReference>